<accession>A0A1Q9EXY4</accession>
<keyword evidence="6" id="KW-1185">Reference proteome</keyword>
<dbReference type="InterPro" id="IPR023395">
    <property type="entry name" value="MCP_dom_sf"/>
</dbReference>
<sequence length="537" mass="59509">MFMIQVIQFFAYDFLKALHVKTAEISALEAFFIGALAKALATVITFPLQVYQFTLYRDSLGARKCSRPTMAAAWLLTLWLCAALGQEFSEQTLGRDDECLSRGDCAANALQLKGAAVAAGAGEDAEVDGGDAVYSGSDEDSDLDASGNSTGRHCEDCMMNNGPGIEEAVLGSSVRIWHYAQNCWYHCGRKSGSCPGYCGPGNACCRYRFGGPPECRHVGWWPSLAYHTCVMGSAPVPEITSSATTEDDSALRMQAKPPSFYYPHVLSLKSPSQAPLLTFYVYRAMSPDSYPMENVNAASAGGVMWYLHNEVVIFTPRKFKITRIVRFKVQYRPPTPLYDKGMSFGVRYAFDSGECTGPGNCAKDYDKYGYFVGCNKVFEYPTTQFADSKYYPNAVWYSFPGPCFTKSYKKHDNWCVQHQPGGACSGEPTGQGDCTYTYEPKGFVTVDEVVGLTDYFGFVRGGGKEYVAGLGYGQGTCRSMPWTCDKGIHMSFWNGKHIPQNNERRVQALLDAFAKKYPDEPSLDDVPCDFNQWHFYH</sequence>
<dbReference type="Gene3D" id="1.50.40.10">
    <property type="entry name" value="Mitochondrial carrier domain"/>
    <property type="match status" value="1"/>
</dbReference>
<keyword evidence="3" id="KW-0472">Membrane</keyword>
<dbReference type="OrthoDB" id="430859at2759"/>
<protein>
    <submittedName>
        <fullName evidence="5">Uncharacterized protein</fullName>
    </submittedName>
</protein>
<evidence type="ECO:0000256" key="2">
    <source>
        <dbReference type="ARBA" id="ARBA00022692"/>
    </source>
</evidence>
<evidence type="ECO:0000256" key="3">
    <source>
        <dbReference type="ARBA" id="ARBA00023136"/>
    </source>
</evidence>
<name>A0A1Q9EXY4_SYMMI</name>
<evidence type="ECO:0000256" key="1">
    <source>
        <dbReference type="ARBA" id="ARBA00004370"/>
    </source>
</evidence>
<proteinExistence type="predicted"/>
<dbReference type="EMBL" id="LSRX01000046">
    <property type="protein sequence ID" value="OLQ12245.1"/>
    <property type="molecule type" value="Genomic_DNA"/>
</dbReference>
<reference evidence="5 6" key="1">
    <citation type="submission" date="2016-02" db="EMBL/GenBank/DDBJ databases">
        <title>Genome analysis of coral dinoflagellate symbionts highlights evolutionary adaptations to a symbiotic lifestyle.</title>
        <authorList>
            <person name="Aranda M."/>
            <person name="Li Y."/>
            <person name="Liew Y.J."/>
            <person name="Baumgarten S."/>
            <person name="Simakov O."/>
            <person name="Wilson M."/>
            <person name="Piel J."/>
            <person name="Ashoor H."/>
            <person name="Bougouffa S."/>
            <person name="Bajic V.B."/>
            <person name="Ryu T."/>
            <person name="Ravasi T."/>
            <person name="Bayer T."/>
            <person name="Micklem G."/>
            <person name="Kim H."/>
            <person name="Bhak J."/>
            <person name="Lajeunesse T.C."/>
            <person name="Voolstra C.R."/>
        </authorList>
    </citation>
    <scope>NUCLEOTIDE SEQUENCE [LARGE SCALE GENOMIC DNA]</scope>
    <source>
        <strain evidence="5 6">CCMP2467</strain>
    </source>
</reference>
<comment type="subcellular location">
    <subcellularLocation>
        <location evidence="1">Membrane</location>
    </subcellularLocation>
</comment>
<dbReference type="OMA" id="GNACCRY"/>
<dbReference type="GO" id="GO:0016020">
    <property type="term" value="C:membrane"/>
    <property type="evidence" value="ECO:0007669"/>
    <property type="project" value="UniProtKB-SubCell"/>
</dbReference>
<dbReference type="AlphaFoldDB" id="A0A1Q9EXY4"/>
<keyword evidence="2" id="KW-0812">Transmembrane</keyword>
<evidence type="ECO:0000313" key="5">
    <source>
        <dbReference type="EMBL" id="OLQ12245.1"/>
    </source>
</evidence>
<dbReference type="Proteomes" id="UP000186817">
    <property type="component" value="Unassembled WGS sequence"/>
</dbReference>
<evidence type="ECO:0000313" key="6">
    <source>
        <dbReference type="Proteomes" id="UP000186817"/>
    </source>
</evidence>
<dbReference type="SUPFAM" id="SSF103506">
    <property type="entry name" value="Mitochondrial carrier"/>
    <property type="match status" value="1"/>
</dbReference>
<evidence type="ECO:0000256" key="4">
    <source>
        <dbReference type="SAM" id="MobiDB-lite"/>
    </source>
</evidence>
<feature type="region of interest" description="Disordered" evidence="4">
    <location>
        <begin position="129"/>
        <end position="149"/>
    </location>
</feature>
<gene>
    <name evidence="5" type="ORF">AK812_SmicGene3861</name>
</gene>
<organism evidence="5 6">
    <name type="scientific">Symbiodinium microadriaticum</name>
    <name type="common">Dinoflagellate</name>
    <name type="synonym">Zooxanthella microadriatica</name>
    <dbReference type="NCBI Taxonomy" id="2951"/>
    <lineage>
        <taxon>Eukaryota</taxon>
        <taxon>Sar</taxon>
        <taxon>Alveolata</taxon>
        <taxon>Dinophyceae</taxon>
        <taxon>Suessiales</taxon>
        <taxon>Symbiodiniaceae</taxon>
        <taxon>Symbiodinium</taxon>
    </lineage>
</organism>
<comment type="caution">
    <text evidence="5">The sequence shown here is derived from an EMBL/GenBank/DDBJ whole genome shotgun (WGS) entry which is preliminary data.</text>
</comment>